<comment type="similarity">
    <text evidence="4">Belongs to the OST3/OST6 family.</text>
</comment>
<dbReference type="PANTHER" id="PTHR12692:SF2">
    <property type="entry name" value="MAGNESIUM TRANSPORTER PROTEIN 1"/>
    <property type="match status" value="1"/>
</dbReference>
<evidence type="ECO:0000256" key="1">
    <source>
        <dbReference type="ARBA" id="ARBA00004477"/>
    </source>
</evidence>
<evidence type="ECO:0000256" key="15">
    <source>
        <dbReference type="ARBA" id="ARBA00023180"/>
    </source>
</evidence>
<keyword evidence="10" id="KW-0256">Endoplasmic reticulum</keyword>
<evidence type="ECO:0000256" key="14">
    <source>
        <dbReference type="ARBA" id="ARBA00023157"/>
    </source>
</evidence>
<dbReference type="Ensembl" id="ENSSRHT00000085329.1">
    <property type="protein sequence ID" value="ENSSRHP00000083085.1"/>
    <property type="gene ID" value="ENSSRHG00000041100.1"/>
</dbReference>
<comment type="subcellular location">
    <subcellularLocation>
        <location evidence="2">Cell membrane</location>
        <topology evidence="2">Multi-pass membrane protein</topology>
    </subcellularLocation>
    <subcellularLocation>
        <location evidence="1">Endoplasmic reticulum membrane</location>
        <topology evidence="1">Multi-pass membrane protein</topology>
    </subcellularLocation>
</comment>
<evidence type="ECO:0000256" key="18">
    <source>
        <dbReference type="SAM" id="SignalP"/>
    </source>
</evidence>
<reference evidence="19" key="1">
    <citation type="submission" date="2025-08" db="UniProtKB">
        <authorList>
            <consortium name="Ensembl"/>
        </authorList>
    </citation>
    <scope>IDENTIFICATION</scope>
</reference>
<dbReference type="GO" id="GO:0005886">
    <property type="term" value="C:plasma membrane"/>
    <property type="evidence" value="ECO:0007669"/>
    <property type="project" value="UniProtKB-SubCell"/>
</dbReference>
<accession>A0A673LUN7</accession>
<evidence type="ECO:0000256" key="6">
    <source>
        <dbReference type="ARBA" id="ARBA00022448"/>
    </source>
</evidence>
<dbReference type="InterPro" id="IPR036249">
    <property type="entry name" value="Thioredoxin-like_sf"/>
</dbReference>
<feature type="chain" id="PRO_5025395295" description="Dolichyl-diphosphooligosaccharide--protein glycosyltransferase subunit MAGT1" evidence="18">
    <location>
        <begin position="18"/>
        <end position="302"/>
    </location>
</feature>
<proteinExistence type="inferred from homology"/>
<dbReference type="GO" id="GO:0008250">
    <property type="term" value="C:oligosaccharyltransferase complex"/>
    <property type="evidence" value="ECO:0007669"/>
    <property type="project" value="TreeGrafter"/>
</dbReference>
<feature type="transmembrane region" description="Helical" evidence="17">
    <location>
        <begin position="271"/>
        <end position="291"/>
    </location>
</feature>
<evidence type="ECO:0000256" key="11">
    <source>
        <dbReference type="ARBA" id="ARBA00022842"/>
    </source>
</evidence>
<dbReference type="Pfam" id="PF04756">
    <property type="entry name" value="OST3_OST6"/>
    <property type="match status" value="2"/>
</dbReference>
<evidence type="ECO:0000256" key="5">
    <source>
        <dbReference type="ARBA" id="ARBA00014247"/>
    </source>
</evidence>
<evidence type="ECO:0000256" key="2">
    <source>
        <dbReference type="ARBA" id="ARBA00004651"/>
    </source>
</evidence>
<protein>
    <recommendedName>
        <fullName evidence="5">Dolichyl-diphosphooligosaccharide--protein glycosyltransferase subunit MAGT1</fullName>
    </recommendedName>
    <alternativeName>
        <fullName evidence="16">Magnesium transporter protein 1</fullName>
    </alternativeName>
</protein>
<evidence type="ECO:0000313" key="20">
    <source>
        <dbReference type="Proteomes" id="UP000472270"/>
    </source>
</evidence>
<dbReference type="GO" id="GO:0018279">
    <property type="term" value="P:protein N-linked glycosylation via asparagine"/>
    <property type="evidence" value="ECO:0007669"/>
    <property type="project" value="TreeGrafter"/>
</dbReference>
<evidence type="ECO:0000256" key="13">
    <source>
        <dbReference type="ARBA" id="ARBA00023136"/>
    </source>
</evidence>
<evidence type="ECO:0000256" key="4">
    <source>
        <dbReference type="ARBA" id="ARBA00009561"/>
    </source>
</evidence>
<evidence type="ECO:0000256" key="7">
    <source>
        <dbReference type="ARBA" id="ARBA00022475"/>
    </source>
</evidence>
<comment type="pathway">
    <text evidence="3">Protein modification; protein glycosylation.</text>
</comment>
<keyword evidence="7" id="KW-1003">Cell membrane</keyword>
<dbReference type="Gene3D" id="3.40.30.10">
    <property type="entry name" value="Glutaredoxin"/>
    <property type="match status" value="1"/>
</dbReference>
<evidence type="ECO:0000256" key="16">
    <source>
        <dbReference type="ARBA" id="ARBA00049793"/>
    </source>
</evidence>
<dbReference type="GO" id="GO:0015693">
    <property type="term" value="P:magnesium ion transport"/>
    <property type="evidence" value="ECO:0007669"/>
    <property type="project" value="UniProtKB-ARBA"/>
</dbReference>
<keyword evidence="13 17" id="KW-0472">Membrane</keyword>
<sequence>MFYKLLIVAFLAVSLYGTPSDGQKKKETLLSEKVSQMMEWASKRAVIRLNGEKFRRLIRAPPRNYSVVIMFTALQTQRQCAVCKQADEEYQILANSWRYSSAFTNRIFFAMVDFDEGSDVFQMLNMNSAPTFINFPAKGKPKPADTYELQVRGFAAEQLARWVADRTDVHIRVIRPPNYAGPLRAGLLEFYPVECFVLIMTSGQMWNHIRGPPYAHKNPNTGQVSYIHGSSQAQFVAETHIVLLFNAAVTLGMVLLHEAATSDLDMGKRKIMCVAGIGLVLLFFSWLLSIFRAKYHGYPYRW</sequence>
<keyword evidence="9 18" id="KW-0732">Signal</keyword>
<keyword evidence="15" id="KW-0325">Glycoprotein</keyword>
<evidence type="ECO:0000256" key="10">
    <source>
        <dbReference type="ARBA" id="ARBA00022824"/>
    </source>
</evidence>
<keyword evidence="6" id="KW-0813">Transport</keyword>
<evidence type="ECO:0000313" key="19">
    <source>
        <dbReference type="Ensembl" id="ENSSRHP00000083085.1"/>
    </source>
</evidence>
<evidence type="ECO:0000256" key="12">
    <source>
        <dbReference type="ARBA" id="ARBA00022989"/>
    </source>
</evidence>
<evidence type="ECO:0000256" key="17">
    <source>
        <dbReference type="SAM" id="Phobius"/>
    </source>
</evidence>
<keyword evidence="11" id="KW-0460">Magnesium</keyword>
<evidence type="ECO:0000256" key="3">
    <source>
        <dbReference type="ARBA" id="ARBA00004922"/>
    </source>
</evidence>
<keyword evidence="14" id="KW-1015">Disulfide bond</keyword>
<name>A0A673LUN7_9TELE</name>
<reference evidence="19" key="2">
    <citation type="submission" date="2025-09" db="UniProtKB">
        <authorList>
            <consortium name="Ensembl"/>
        </authorList>
    </citation>
    <scope>IDENTIFICATION</scope>
</reference>
<evidence type="ECO:0000256" key="8">
    <source>
        <dbReference type="ARBA" id="ARBA00022692"/>
    </source>
</evidence>
<feature type="transmembrane region" description="Helical" evidence="17">
    <location>
        <begin position="241"/>
        <end position="259"/>
    </location>
</feature>
<dbReference type="FunFam" id="3.40.30.10:FF:000009">
    <property type="entry name" value="Tumor suppressor candidate 3"/>
    <property type="match status" value="1"/>
</dbReference>
<feature type="signal peptide" evidence="18">
    <location>
        <begin position="1"/>
        <end position="17"/>
    </location>
</feature>
<dbReference type="PANTHER" id="PTHR12692">
    <property type="entry name" value="DOLICHYL-DIPHOSPHOOLIGOSACCHARIDE--PROTEIN GLYCOSYLTRANSFERASE-RELATED"/>
    <property type="match status" value="1"/>
</dbReference>
<dbReference type="Proteomes" id="UP000472270">
    <property type="component" value="Unassembled WGS sequence"/>
</dbReference>
<dbReference type="AlphaFoldDB" id="A0A673LUN7"/>
<evidence type="ECO:0000256" key="9">
    <source>
        <dbReference type="ARBA" id="ARBA00022729"/>
    </source>
</evidence>
<keyword evidence="12 17" id="KW-1133">Transmembrane helix</keyword>
<dbReference type="UniPathway" id="UPA00378"/>
<organism evidence="19 20">
    <name type="scientific">Sinocyclocheilus rhinocerous</name>
    <dbReference type="NCBI Taxonomy" id="307959"/>
    <lineage>
        <taxon>Eukaryota</taxon>
        <taxon>Metazoa</taxon>
        <taxon>Chordata</taxon>
        <taxon>Craniata</taxon>
        <taxon>Vertebrata</taxon>
        <taxon>Euteleostomi</taxon>
        <taxon>Actinopterygii</taxon>
        <taxon>Neopterygii</taxon>
        <taxon>Teleostei</taxon>
        <taxon>Ostariophysi</taxon>
        <taxon>Cypriniformes</taxon>
        <taxon>Cyprinidae</taxon>
        <taxon>Cyprininae</taxon>
        <taxon>Sinocyclocheilus</taxon>
    </lineage>
</organism>
<keyword evidence="8 17" id="KW-0812">Transmembrane</keyword>
<dbReference type="InterPro" id="IPR021149">
    <property type="entry name" value="OligosaccharylTrfase_OST3/OST6"/>
</dbReference>
<dbReference type="SUPFAM" id="SSF52833">
    <property type="entry name" value="Thioredoxin-like"/>
    <property type="match status" value="1"/>
</dbReference>
<keyword evidence="20" id="KW-1185">Reference proteome</keyword>